<keyword evidence="3 6" id="KW-1133">Transmembrane helix</keyword>
<evidence type="ECO:0000256" key="4">
    <source>
        <dbReference type="ARBA" id="ARBA00023136"/>
    </source>
</evidence>
<gene>
    <name evidence="7" type="ORF">V1264_009447</name>
</gene>
<dbReference type="EMBL" id="JBAMIC010000022">
    <property type="protein sequence ID" value="KAK7091811.1"/>
    <property type="molecule type" value="Genomic_DNA"/>
</dbReference>
<feature type="transmembrane region" description="Helical" evidence="6">
    <location>
        <begin position="6"/>
        <end position="25"/>
    </location>
</feature>
<dbReference type="Pfam" id="PF13903">
    <property type="entry name" value="Claudin_2"/>
    <property type="match status" value="1"/>
</dbReference>
<dbReference type="Proteomes" id="UP001374579">
    <property type="component" value="Unassembled WGS sequence"/>
</dbReference>
<accession>A0AAN9ARJ2</accession>
<keyword evidence="2 6" id="KW-0812">Transmembrane</keyword>
<evidence type="ECO:0000256" key="1">
    <source>
        <dbReference type="ARBA" id="ARBA00004141"/>
    </source>
</evidence>
<comment type="caution">
    <text evidence="7">The sequence shown here is derived from an EMBL/GenBank/DDBJ whole genome shotgun (WGS) entry which is preliminary data.</text>
</comment>
<protein>
    <submittedName>
        <fullName evidence="7">Uncharacterized protein</fullName>
    </submittedName>
</protein>
<dbReference type="PANTHER" id="PTHR21284">
    <property type="entry name" value="EG:80H7.2 PROTEIN"/>
    <property type="match status" value="1"/>
</dbReference>
<feature type="transmembrane region" description="Helical" evidence="6">
    <location>
        <begin position="90"/>
        <end position="114"/>
    </location>
</feature>
<sequence length="281" mass="32134">MATKALYRIGMVCAICAFVLMFISYASPFWYKSWTRVHSPFANIGLWHVCLSGWMMPRDPVMKSYVGCWWIHSTEFELIADEIMPAWFRVIQMLCTFTVGLDFLGMILILVYLLESPRKRLYKDTGRMFIINSILLLVSAFLVFLIALVFAEMSNDGSWMPRPWMNYLSWSYGFCVLSGFFSAFGGMVLFILGLLYKDKDRQAEADLPDSAAELRRQAEVSARAKEKEEEAMAPRRFGPSTVPTTRFAPPQPMAQEMVHRHRPPPPIAAKPEAPRVGESFV</sequence>
<reference evidence="7 8" key="1">
    <citation type="submission" date="2024-02" db="EMBL/GenBank/DDBJ databases">
        <title>Chromosome-scale genome assembly of the rough periwinkle Littorina saxatilis.</title>
        <authorList>
            <person name="De Jode A."/>
            <person name="Faria R."/>
            <person name="Formenti G."/>
            <person name="Sims Y."/>
            <person name="Smith T.P."/>
            <person name="Tracey A."/>
            <person name="Wood J.M.D."/>
            <person name="Zagrodzka Z.B."/>
            <person name="Johannesson K."/>
            <person name="Butlin R.K."/>
            <person name="Leder E.H."/>
        </authorList>
    </citation>
    <scope>NUCLEOTIDE SEQUENCE [LARGE SCALE GENOMIC DNA]</scope>
    <source>
        <strain evidence="7">Snail1</strain>
        <tissue evidence="7">Muscle</tissue>
    </source>
</reference>
<feature type="region of interest" description="Disordered" evidence="5">
    <location>
        <begin position="218"/>
        <end position="281"/>
    </location>
</feature>
<evidence type="ECO:0000313" key="7">
    <source>
        <dbReference type="EMBL" id="KAK7091811.1"/>
    </source>
</evidence>
<feature type="transmembrane region" description="Helical" evidence="6">
    <location>
        <begin position="170"/>
        <end position="196"/>
    </location>
</feature>
<keyword evidence="4 6" id="KW-0472">Membrane</keyword>
<proteinExistence type="predicted"/>
<comment type="subcellular location">
    <subcellularLocation>
        <location evidence="1">Membrane</location>
        <topology evidence="1">Multi-pass membrane protein</topology>
    </subcellularLocation>
</comment>
<feature type="compositionally biased region" description="Basic and acidic residues" evidence="5">
    <location>
        <begin position="218"/>
        <end position="233"/>
    </location>
</feature>
<dbReference type="InterPro" id="IPR004031">
    <property type="entry name" value="PMP22/EMP/MP20/Claudin"/>
</dbReference>
<name>A0AAN9ARJ2_9CAEN</name>
<keyword evidence="8" id="KW-1185">Reference proteome</keyword>
<feature type="transmembrane region" description="Helical" evidence="6">
    <location>
        <begin position="126"/>
        <end position="150"/>
    </location>
</feature>
<evidence type="ECO:0000313" key="8">
    <source>
        <dbReference type="Proteomes" id="UP001374579"/>
    </source>
</evidence>
<organism evidence="7 8">
    <name type="scientific">Littorina saxatilis</name>
    <dbReference type="NCBI Taxonomy" id="31220"/>
    <lineage>
        <taxon>Eukaryota</taxon>
        <taxon>Metazoa</taxon>
        <taxon>Spiralia</taxon>
        <taxon>Lophotrochozoa</taxon>
        <taxon>Mollusca</taxon>
        <taxon>Gastropoda</taxon>
        <taxon>Caenogastropoda</taxon>
        <taxon>Littorinimorpha</taxon>
        <taxon>Littorinoidea</taxon>
        <taxon>Littorinidae</taxon>
        <taxon>Littorina</taxon>
    </lineage>
</organism>
<evidence type="ECO:0000256" key="2">
    <source>
        <dbReference type="ARBA" id="ARBA00022692"/>
    </source>
</evidence>
<dbReference type="PANTHER" id="PTHR21284:SF12">
    <property type="entry name" value="EG:80H7.2 PROTEIN"/>
    <property type="match status" value="1"/>
</dbReference>
<evidence type="ECO:0000256" key="6">
    <source>
        <dbReference type="SAM" id="Phobius"/>
    </source>
</evidence>
<dbReference type="AlphaFoldDB" id="A0AAN9ARJ2"/>
<dbReference type="Gene3D" id="1.20.140.150">
    <property type="match status" value="1"/>
</dbReference>
<dbReference type="GO" id="GO:0016020">
    <property type="term" value="C:membrane"/>
    <property type="evidence" value="ECO:0007669"/>
    <property type="project" value="UniProtKB-SubCell"/>
</dbReference>
<evidence type="ECO:0000256" key="5">
    <source>
        <dbReference type="SAM" id="MobiDB-lite"/>
    </source>
</evidence>
<evidence type="ECO:0000256" key="3">
    <source>
        <dbReference type="ARBA" id="ARBA00022989"/>
    </source>
</evidence>